<name>A0A1E7QA91_9GAMM</name>
<dbReference type="OrthoDB" id="9806524at2"/>
<dbReference type="Proteomes" id="UP000242258">
    <property type="component" value="Unassembled WGS sequence"/>
</dbReference>
<proteinExistence type="predicted"/>
<sequence length="239" mass="26844">MTSTPTPKIMPLNKDVHGALKINFENPYAHVAGDHLLPVTAHEFIVAGAEYPIVFVKNEEKNTYQSVIMLGLSSKQNLFVKDGNWQGTYVPVAIRNYPLVLVHDQNDKDRLLVAVDETSARVGNDTGEALFNEDGTESEFLAKRKEHMAEFLELGQVTTKMIAKLQSLDLLKQQVLTLNVQGEERRINGIYLVDEQKLADLDDVTLVELHKNGYLKVIYAHLLSLQHTQKLVLRIAQAS</sequence>
<reference evidence="2" key="1">
    <citation type="submission" date="2016-09" db="EMBL/GenBank/DDBJ databases">
        <authorList>
            <person name="Wan X."/>
            <person name="Hou S."/>
        </authorList>
    </citation>
    <scope>NUCLEOTIDE SEQUENCE [LARGE SCALE GENOMIC DNA]</scope>
    <source>
        <strain evidence="2">KH87</strain>
    </source>
</reference>
<accession>A0A1E7QA91</accession>
<gene>
    <name evidence="1" type="ORF">BI198_03555</name>
</gene>
<evidence type="ECO:0000313" key="2">
    <source>
        <dbReference type="Proteomes" id="UP000242258"/>
    </source>
</evidence>
<dbReference type="STRING" id="1628148.BI198_03555"/>
<evidence type="ECO:0000313" key="1">
    <source>
        <dbReference type="EMBL" id="OEY70928.1"/>
    </source>
</evidence>
<dbReference type="InterPro" id="IPR010836">
    <property type="entry name" value="SapC"/>
</dbReference>
<organism evidence="1 2">
    <name type="scientific">Rheinheimera salexigens</name>
    <dbReference type="NCBI Taxonomy" id="1628148"/>
    <lineage>
        <taxon>Bacteria</taxon>
        <taxon>Pseudomonadati</taxon>
        <taxon>Pseudomonadota</taxon>
        <taxon>Gammaproteobacteria</taxon>
        <taxon>Chromatiales</taxon>
        <taxon>Chromatiaceae</taxon>
        <taxon>Rheinheimera</taxon>
    </lineage>
</organism>
<dbReference type="EMBL" id="MKEK01000001">
    <property type="protein sequence ID" value="OEY70928.1"/>
    <property type="molecule type" value="Genomic_DNA"/>
</dbReference>
<dbReference type="RefSeq" id="WP_070050626.1">
    <property type="nucleotide sequence ID" value="NZ_CBCSDO010000001.1"/>
</dbReference>
<comment type="caution">
    <text evidence="1">The sequence shown here is derived from an EMBL/GenBank/DDBJ whole genome shotgun (WGS) entry which is preliminary data.</text>
</comment>
<keyword evidence="2" id="KW-1185">Reference proteome</keyword>
<dbReference type="AlphaFoldDB" id="A0A1E7QA91"/>
<dbReference type="Pfam" id="PF07277">
    <property type="entry name" value="SapC"/>
    <property type="match status" value="1"/>
</dbReference>
<protein>
    <submittedName>
        <fullName evidence="1">Multidrug transporter</fullName>
    </submittedName>
</protein>